<name>A0A0X3VFL1_9ACTN</name>
<organism evidence="2 3">
    <name type="scientific">Streptomyces regalis</name>
    <dbReference type="NCBI Taxonomy" id="68262"/>
    <lineage>
        <taxon>Bacteria</taxon>
        <taxon>Bacillati</taxon>
        <taxon>Actinomycetota</taxon>
        <taxon>Actinomycetes</taxon>
        <taxon>Kitasatosporales</taxon>
        <taxon>Streptomycetaceae</taxon>
        <taxon>Streptomyces</taxon>
    </lineage>
</organism>
<dbReference type="OrthoDB" id="4301453at2"/>
<dbReference type="RefSeq" id="WP_062699958.1">
    <property type="nucleotide sequence ID" value="NZ_LLZG01000036.1"/>
</dbReference>
<dbReference type="EMBL" id="LLZG01000036">
    <property type="protein sequence ID" value="KUL43490.1"/>
    <property type="molecule type" value="Genomic_DNA"/>
</dbReference>
<feature type="region of interest" description="Disordered" evidence="1">
    <location>
        <begin position="241"/>
        <end position="263"/>
    </location>
</feature>
<proteinExistence type="predicted"/>
<comment type="caution">
    <text evidence="2">The sequence shown here is derived from an EMBL/GenBank/DDBJ whole genome shotgun (WGS) entry which is preliminary data.</text>
</comment>
<gene>
    <name evidence="2" type="ORF">ADL12_07825</name>
</gene>
<evidence type="ECO:0000256" key="1">
    <source>
        <dbReference type="SAM" id="MobiDB-lite"/>
    </source>
</evidence>
<reference evidence="3" key="1">
    <citation type="submission" date="2015-10" db="EMBL/GenBank/DDBJ databases">
        <authorList>
            <person name="Ju K.-S."/>
            <person name="Doroghazi J.R."/>
            <person name="Metcalf W.W."/>
        </authorList>
    </citation>
    <scope>NUCLEOTIDE SEQUENCE [LARGE SCALE GENOMIC DNA]</scope>
    <source>
        <strain evidence="3">NRRL 3151</strain>
    </source>
</reference>
<sequence length="263" mass="28016">MALASRHPGSARLEAGRPWRVEITYARGWHALRLSSGGAAPTWDEIDRFLAESGYARTAPAPCRAPRAGDEFDVVGWSGHAPGGSLRREKDPERAGPAQDVTVALPLVEVGEIRRALDALRAHLPRPEQTARISALIAALDAVDTVTVALPAATAGALHHTLSVIGPWTEGLDDDTARVVGDLARYVGMSQPGAGPWRHVRGTLQDALREALSRPGAEGLAARDELLTVLRRFTDAHAAATAADDAEQRRLQAERAAGERAEP</sequence>
<evidence type="ECO:0000313" key="2">
    <source>
        <dbReference type="EMBL" id="KUL43490.1"/>
    </source>
</evidence>
<dbReference type="AlphaFoldDB" id="A0A0X3VFL1"/>
<feature type="compositionally biased region" description="Basic and acidic residues" evidence="1">
    <location>
        <begin position="246"/>
        <end position="263"/>
    </location>
</feature>
<keyword evidence="3" id="KW-1185">Reference proteome</keyword>
<protein>
    <submittedName>
        <fullName evidence="2">Uncharacterized protein</fullName>
    </submittedName>
</protein>
<dbReference type="Proteomes" id="UP000053923">
    <property type="component" value="Unassembled WGS sequence"/>
</dbReference>
<accession>A0A0X3VFL1</accession>
<evidence type="ECO:0000313" key="3">
    <source>
        <dbReference type="Proteomes" id="UP000053923"/>
    </source>
</evidence>